<feature type="transmembrane region" description="Helical" evidence="8">
    <location>
        <begin position="322"/>
        <end position="341"/>
    </location>
</feature>
<dbReference type="InterPro" id="IPR037294">
    <property type="entry name" value="ABC_BtuC-like"/>
</dbReference>
<evidence type="ECO:0000256" key="8">
    <source>
        <dbReference type="SAM" id="Phobius"/>
    </source>
</evidence>
<feature type="transmembrane region" description="Helical" evidence="8">
    <location>
        <begin position="14"/>
        <end position="34"/>
    </location>
</feature>
<feature type="transmembrane region" description="Helical" evidence="8">
    <location>
        <begin position="294"/>
        <end position="316"/>
    </location>
</feature>
<dbReference type="GO" id="GO:0005886">
    <property type="term" value="C:plasma membrane"/>
    <property type="evidence" value="ECO:0007669"/>
    <property type="project" value="UniProtKB-SubCell"/>
</dbReference>
<evidence type="ECO:0000313" key="9">
    <source>
        <dbReference type="EMBL" id="MBP0724251.1"/>
    </source>
</evidence>
<dbReference type="Pfam" id="PF01032">
    <property type="entry name" value="FecCD"/>
    <property type="match status" value="1"/>
</dbReference>
<dbReference type="PANTHER" id="PTHR30472">
    <property type="entry name" value="FERRIC ENTEROBACTIN TRANSPORT SYSTEM PERMEASE PROTEIN"/>
    <property type="match status" value="1"/>
</dbReference>
<keyword evidence="7 8" id="KW-0472">Membrane</keyword>
<sequence length="350" mass="37597">MLKQFIQSSINKYLVIYISSFILLIVLFVLGVSIGSTSIPFRFVLSSIYDQFVGTHHTPDDIRTIIIGIRLPRVLLAFLVGSALSLAGTTFQGVLKNPLADPFTLGVSSGASVGAVIVIFFQISLPVLSTFTLPVVSILAGFLTLLFLLYFVSILSKDLNVESIILGGIIISSFCSALLSFIISLSNNELREVMGWLMGSLGSRGYTYSLLLLPFLIVGCITILSVSRQLDALTFGQTSAQHLGVNVKKLTYLLLFTASCLTGAAVAVSGTIGFVGLVVPHFTRKLVGPLHKHLLILTMLHGGIFLMATDLISRTILAPSELPVGVVTSLIGAPIFAIILIRMKKGRVKN</sequence>
<dbReference type="RefSeq" id="WP_209402587.1">
    <property type="nucleotide sequence ID" value="NZ_JAGIYQ010000002.1"/>
</dbReference>
<dbReference type="Gene3D" id="1.10.3470.10">
    <property type="entry name" value="ABC transporter involved in vitamin B12 uptake, BtuC"/>
    <property type="match status" value="1"/>
</dbReference>
<evidence type="ECO:0000256" key="7">
    <source>
        <dbReference type="ARBA" id="ARBA00023136"/>
    </source>
</evidence>
<dbReference type="AlphaFoldDB" id="A0A940NKL9"/>
<feature type="transmembrane region" description="Helical" evidence="8">
    <location>
        <begin position="206"/>
        <end position="226"/>
    </location>
</feature>
<comment type="similarity">
    <text evidence="2">Belongs to the binding-protein-dependent transport system permease family. FecCD subfamily.</text>
</comment>
<evidence type="ECO:0000256" key="1">
    <source>
        <dbReference type="ARBA" id="ARBA00004651"/>
    </source>
</evidence>
<evidence type="ECO:0000256" key="3">
    <source>
        <dbReference type="ARBA" id="ARBA00022448"/>
    </source>
</evidence>
<dbReference type="EMBL" id="JAGIYQ010000002">
    <property type="protein sequence ID" value="MBP0724251.1"/>
    <property type="molecule type" value="Genomic_DNA"/>
</dbReference>
<evidence type="ECO:0000256" key="4">
    <source>
        <dbReference type="ARBA" id="ARBA00022475"/>
    </source>
</evidence>
<keyword evidence="6 8" id="KW-1133">Transmembrane helix</keyword>
<evidence type="ECO:0000256" key="6">
    <source>
        <dbReference type="ARBA" id="ARBA00022989"/>
    </source>
</evidence>
<protein>
    <submittedName>
        <fullName evidence="9">Iron ABC transporter permease</fullName>
    </submittedName>
</protein>
<evidence type="ECO:0000256" key="5">
    <source>
        <dbReference type="ARBA" id="ARBA00022692"/>
    </source>
</evidence>
<evidence type="ECO:0000313" key="10">
    <source>
        <dbReference type="Proteomes" id="UP000682134"/>
    </source>
</evidence>
<evidence type="ECO:0000256" key="2">
    <source>
        <dbReference type="ARBA" id="ARBA00007935"/>
    </source>
</evidence>
<feature type="transmembrane region" description="Helical" evidence="8">
    <location>
        <begin position="164"/>
        <end position="185"/>
    </location>
</feature>
<dbReference type="SUPFAM" id="SSF81345">
    <property type="entry name" value="ABC transporter involved in vitamin B12 uptake, BtuC"/>
    <property type="match status" value="1"/>
</dbReference>
<feature type="transmembrane region" description="Helical" evidence="8">
    <location>
        <begin position="252"/>
        <end position="282"/>
    </location>
</feature>
<keyword evidence="5 8" id="KW-0812">Transmembrane</keyword>
<proteinExistence type="inferred from homology"/>
<keyword evidence="4" id="KW-1003">Cell membrane</keyword>
<dbReference type="InterPro" id="IPR000522">
    <property type="entry name" value="ABC_transptr_permease_BtuC"/>
</dbReference>
<dbReference type="PANTHER" id="PTHR30472:SF25">
    <property type="entry name" value="ABC TRANSPORTER PERMEASE PROTEIN MJ0876-RELATED"/>
    <property type="match status" value="1"/>
</dbReference>
<feature type="transmembrane region" description="Helical" evidence="8">
    <location>
        <begin position="74"/>
        <end position="91"/>
    </location>
</feature>
<organism evidence="9 10">
    <name type="scientific">Gottfriedia endophytica</name>
    <dbReference type="NCBI Taxonomy" id="2820819"/>
    <lineage>
        <taxon>Bacteria</taxon>
        <taxon>Bacillati</taxon>
        <taxon>Bacillota</taxon>
        <taxon>Bacilli</taxon>
        <taxon>Bacillales</taxon>
        <taxon>Bacillaceae</taxon>
        <taxon>Gottfriedia</taxon>
    </lineage>
</organism>
<dbReference type="CDD" id="cd06550">
    <property type="entry name" value="TM_ABC_iron-siderophores_like"/>
    <property type="match status" value="1"/>
</dbReference>
<reference evidence="9" key="1">
    <citation type="submission" date="2021-04" db="EMBL/GenBank/DDBJ databases">
        <title>Genome seq and assembly of Bacillus sp.</title>
        <authorList>
            <person name="Chhetri G."/>
        </authorList>
    </citation>
    <scope>NUCLEOTIDE SEQUENCE</scope>
    <source>
        <strain evidence="9">RG28</strain>
    </source>
</reference>
<dbReference type="GO" id="GO:0033214">
    <property type="term" value="P:siderophore-iron import into cell"/>
    <property type="evidence" value="ECO:0007669"/>
    <property type="project" value="TreeGrafter"/>
</dbReference>
<gene>
    <name evidence="9" type="ORF">J5Y03_03515</name>
</gene>
<feature type="transmembrane region" description="Helical" evidence="8">
    <location>
        <begin position="133"/>
        <end position="152"/>
    </location>
</feature>
<comment type="caution">
    <text evidence="9">The sequence shown here is derived from an EMBL/GenBank/DDBJ whole genome shotgun (WGS) entry which is preliminary data.</text>
</comment>
<keyword evidence="10" id="KW-1185">Reference proteome</keyword>
<dbReference type="Proteomes" id="UP000682134">
    <property type="component" value="Unassembled WGS sequence"/>
</dbReference>
<comment type="subcellular location">
    <subcellularLocation>
        <location evidence="1">Cell membrane</location>
        <topology evidence="1">Multi-pass membrane protein</topology>
    </subcellularLocation>
</comment>
<feature type="transmembrane region" description="Helical" evidence="8">
    <location>
        <begin position="103"/>
        <end position="121"/>
    </location>
</feature>
<keyword evidence="3" id="KW-0813">Transport</keyword>
<accession>A0A940NKL9</accession>
<dbReference type="GO" id="GO:0022857">
    <property type="term" value="F:transmembrane transporter activity"/>
    <property type="evidence" value="ECO:0007669"/>
    <property type="project" value="InterPro"/>
</dbReference>
<dbReference type="FunFam" id="1.10.3470.10:FF:000001">
    <property type="entry name" value="Vitamin B12 ABC transporter permease BtuC"/>
    <property type="match status" value="1"/>
</dbReference>
<name>A0A940NKL9_9BACI</name>